<protein>
    <submittedName>
        <fullName evidence="2">Uncharacterized protein</fullName>
    </submittedName>
</protein>
<keyword evidence="3" id="KW-1185">Reference proteome</keyword>
<accession>A0AAV9DZB9</accession>
<name>A0AAV9DZB9_ACOCL</name>
<evidence type="ECO:0000256" key="1">
    <source>
        <dbReference type="SAM" id="MobiDB-lite"/>
    </source>
</evidence>
<feature type="region of interest" description="Disordered" evidence="1">
    <location>
        <begin position="1"/>
        <end position="22"/>
    </location>
</feature>
<reference evidence="2" key="1">
    <citation type="journal article" date="2023" name="Nat. Commun.">
        <title>Diploid and tetraploid genomes of Acorus and the evolution of monocots.</title>
        <authorList>
            <person name="Ma L."/>
            <person name="Liu K.W."/>
            <person name="Li Z."/>
            <person name="Hsiao Y.Y."/>
            <person name="Qi Y."/>
            <person name="Fu T."/>
            <person name="Tang G.D."/>
            <person name="Zhang D."/>
            <person name="Sun W.H."/>
            <person name="Liu D.K."/>
            <person name="Li Y."/>
            <person name="Chen G.Z."/>
            <person name="Liu X.D."/>
            <person name="Liao X.Y."/>
            <person name="Jiang Y.T."/>
            <person name="Yu X."/>
            <person name="Hao Y."/>
            <person name="Huang J."/>
            <person name="Zhao X.W."/>
            <person name="Ke S."/>
            <person name="Chen Y.Y."/>
            <person name="Wu W.L."/>
            <person name="Hsu J.L."/>
            <person name="Lin Y.F."/>
            <person name="Huang M.D."/>
            <person name="Li C.Y."/>
            <person name="Huang L."/>
            <person name="Wang Z.W."/>
            <person name="Zhao X."/>
            <person name="Zhong W.Y."/>
            <person name="Peng D.H."/>
            <person name="Ahmad S."/>
            <person name="Lan S."/>
            <person name="Zhang J.S."/>
            <person name="Tsai W.C."/>
            <person name="Van de Peer Y."/>
            <person name="Liu Z.J."/>
        </authorList>
    </citation>
    <scope>NUCLEOTIDE SEQUENCE</scope>
    <source>
        <strain evidence="2">CP</strain>
    </source>
</reference>
<evidence type="ECO:0000313" key="2">
    <source>
        <dbReference type="EMBL" id="KAK1306204.1"/>
    </source>
</evidence>
<gene>
    <name evidence="2" type="ORF">QJS10_CPA10g00088</name>
</gene>
<organism evidence="2 3">
    <name type="scientific">Acorus calamus</name>
    <name type="common">Sweet flag</name>
    <dbReference type="NCBI Taxonomy" id="4465"/>
    <lineage>
        <taxon>Eukaryota</taxon>
        <taxon>Viridiplantae</taxon>
        <taxon>Streptophyta</taxon>
        <taxon>Embryophyta</taxon>
        <taxon>Tracheophyta</taxon>
        <taxon>Spermatophyta</taxon>
        <taxon>Magnoliopsida</taxon>
        <taxon>Liliopsida</taxon>
        <taxon>Acoraceae</taxon>
        <taxon>Acorus</taxon>
    </lineage>
</organism>
<reference evidence="2" key="2">
    <citation type="submission" date="2023-06" db="EMBL/GenBank/DDBJ databases">
        <authorList>
            <person name="Ma L."/>
            <person name="Liu K.-W."/>
            <person name="Li Z."/>
            <person name="Hsiao Y.-Y."/>
            <person name="Qi Y."/>
            <person name="Fu T."/>
            <person name="Tang G."/>
            <person name="Zhang D."/>
            <person name="Sun W.-H."/>
            <person name="Liu D.-K."/>
            <person name="Li Y."/>
            <person name="Chen G.-Z."/>
            <person name="Liu X.-D."/>
            <person name="Liao X.-Y."/>
            <person name="Jiang Y.-T."/>
            <person name="Yu X."/>
            <person name="Hao Y."/>
            <person name="Huang J."/>
            <person name="Zhao X.-W."/>
            <person name="Ke S."/>
            <person name="Chen Y.-Y."/>
            <person name="Wu W.-L."/>
            <person name="Hsu J.-L."/>
            <person name="Lin Y.-F."/>
            <person name="Huang M.-D."/>
            <person name="Li C.-Y."/>
            <person name="Huang L."/>
            <person name="Wang Z.-W."/>
            <person name="Zhao X."/>
            <person name="Zhong W.-Y."/>
            <person name="Peng D.-H."/>
            <person name="Ahmad S."/>
            <person name="Lan S."/>
            <person name="Zhang J.-S."/>
            <person name="Tsai W.-C."/>
            <person name="Van De Peer Y."/>
            <person name="Liu Z.-J."/>
        </authorList>
    </citation>
    <scope>NUCLEOTIDE SEQUENCE</scope>
    <source>
        <strain evidence="2">CP</strain>
        <tissue evidence="2">Leaves</tissue>
    </source>
</reference>
<proteinExistence type="predicted"/>
<comment type="caution">
    <text evidence="2">The sequence shown here is derived from an EMBL/GenBank/DDBJ whole genome shotgun (WGS) entry which is preliminary data.</text>
</comment>
<dbReference type="AlphaFoldDB" id="A0AAV9DZB9"/>
<sequence>MIGGFDDAADKVYDDDESTERSNAYSLPLCSKIIKSLQISQEISHANCLHPWAQYKKRCW</sequence>
<dbReference type="Proteomes" id="UP001180020">
    <property type="component" value="Unassembled WGS sequence"/>
</dbReference>
<dbReference type="EMBL" id="JAUJYO010000010">
    <property type="protein sequence ID" value="KAK1306204.1"/>
    <property type="molecule type" value="Genomic_DNA"/>
</dbReference>
<evidence type="ECO:0000313" key="3">
    <source>
        <dbReference type="Proteomes" id="UP001180020"/>
    </source>
</evidence>